<evidence type="ECO:0000313" key="6">
    <source>
        <dbReference type="EMBL" id="PFX13961.1"/>
    </source>
</evidence>
<evidence type="ECO:0000313" key="7">
    <source>
        <dbReference type="Proteomes" id="UP000225706"/>
    </source>
</evidence>
<dbReference type="PANTHER" id="PTHR16055">
    <property type="entry name" value="INTEGRATOR COMPLEX SUBUNIT 10"/>
    <property type="match status" value="1"/>
</dbReference>
<feature type="compositionally biased region" description="Basic and acidic residues" evidence="5">
    <location>
        <begin position="123"/>
        <end position="135"/>
    </location>
</feature>
<evidence type="ECO:0000256" key="2">
    <source>
        <dbReference type="ARBA" id="ARBA00010391"/>
    </source>
</evidence>
<dbReference type="Gene3D" id="3.40.395.10">
    <property type="entry name" value="Adenoviral Proteinase, Chain A"/>
    <property type="match status" value="1"/>
</dbReference>
<evidence type="ECO:0000256" key="5">
    <source>
        <dbReference type="SAM" id="MobiDB-lite"/>
    </source>
</evidence>
<dbReference type="STRING" id="50429.A0A2B4R8I9"/>
<dbReference type="EMBL" id="LSMT01000864">
    <property type="protein sequence ID" value="PFX13961.1"/>
    <property type="molecule type" value="Genomic_DNA"/>
</dbReference>
<protein>
    <recommendedName>
        <fullName evidence="3">Integrator complex subunit 10</fullName>
    </recommendedName>
</protein>
<dbReference type="InterPro" id="IPR038765">
    <property type="entry name" value="Papain-like_cys_pep_sf"/>
</dbReference>
<dbReference type="AlphaFoldDB" id="A0A2B4R8I9"/>
<feature type="compositionally biased region" description="Basic and acidic residues" evidence="5">
    <location>
        <begin position="145"/>
        <end position="156"/>
    </location>
</feature>
<accession>A0A2B4R8I9</accession>
<dbReference type="InterPro" id="IPR026164">
    <property type="entry name" value="Int_cplx_su10"/>
</dbReference>
<dbReference type="GO" id="GO:0016180">
    <property type="term" value="P:snRNA processing"/>
    <property type="evidence" value="ECO:0007669"/>
    <property type="project" value="InterPro"/>
</dbReference>
<comment type="similarity">
    <text evidence="2">Belongs to the Integrator subunit 10 family.</text>
</comment>
<keyword evidence="4" id="KW-0539">Nucleus</keyword>
<dbReference type="PANTHER" id="PTHR16055:SF2">
    <property type="entry name" value="INTEGRATOR COMPLEX SUBUNIT 10"/>
    <property type="match status" value="1"/>
</dbReference>
<evidence type="ECO:0000256" key="4">
    <source>
        <dbReference type="ARBA" id="ARBA00023242"/>
    </source>
</evidence>
<feature type="region of interest" description="Disordered" evidence="5">
    <location>
        <begin position="116"/>
        <end position="166"/>
    </location>
</feature>
<keyword evidence="7" id="KW-1185">Reference proteome</keyword>
<dbReference type="SUPFAM" id="SSF54001">
    <property type="entry name" value="Cysteine proteinases"/>
    <property type="match status" value="1"/>
</dbReference>
<evidence type="ECO:0000256" key="3">
    <source>
        <dbReference type="ARBA" id="ARBA00016811"/>
    </source>
</evidence>
<comment type="caution">
    <text evidence="6">The sequence shown here is derived from an EMBL/GenBank/DDBJ whole genome shotgun (WGS) entry which is preliminary data.</text>
</comment>
<name>A0A2B4R8I9_STYPI</name>
<proteinExistence type="inferred from homology"/>
<evidence type="ECO:0000256" key="1">
    <source>
        <dbReference type="ARBA" id="ARBA00004123"/>
    </source>
</evidence>
<dbReference type="Proteomes" id="UP000225706">
    <property type="component" value="Unassembled WGS sequence"/>
</dbReference>
<comment type="subcellular location">
    <subcellularLocation>
        <location evidence="1">Nucleus</location>
    </subcellularLocation>
</comment>
<organism evidence="6 7">
    <name type="scientific">Stylophora pistillata</name>
    <name type="common">Smooth cauliflower coral</name>
    <dbReference type="NCBI Taxonomy" id="50429"/>
    <lineage>
        <taxon>Eukaryota</taxon>
        <taxon>Metazoa</taxon>
        <taxon>Cnidaria</taxon>
        <taxon>Anthozoa</taxon>
        <taxon>Hexacorallia</taxon>
        <taxon>Scleractinia</taxon>
        <taxon>Astrocoeniina</taxon>
        <taxon>Pocilloporidae</taxon>
        <taxon>Stylophora</taxon>
    </lineage>
</organism>
<gene>
    <name evidence="6" type="ORF">AWC38_SpisGene21925</name>
</gene>
<sequence>MFTLVGTGFVKAVETHVKYTPQTVCLRQYHENIHLICACLSKEVEGFPSYSSTFVDDFVCDSNSEECMLGRCDTCATYIWLDSMLDSCESSLCEPVTWNQWERVEVAKKKKPPKVAKKRKKIYKEAENNDTDHGDQASSDSSEDAETKEALTHEISDVSDSEEESSNNIAIEVDHGLPPNFPLKFDSIPTPYSVPLHTSCMVDGILSGHIKFQGSGIINERDLMSLIGAFPPKKVIAVLDSMADGFVKPNAEASIKEMWTLLKICDSTLDEKEWHFVAKKPSDLPQKANGYDCRVFTSLYVRCLIANNAMFVELACLQDLRKHMVAELHKRSILAISRKFQIGSYSALDYVNKFYIE</sequence>
<dbReference type="OrthoDB" id="5989480at2759"/>
<dbReference type="GO" id="GO:0032039">
    <property type="term" value="C:integrator complex"/>
    <property type="evidence" value="ECO:0007669"/>
    <property type="project" value="InterPro"/>
</dbReference>
<reference evidence="7" key="1">
    <citation type="journal article" date="2017" name="bioRxiv">
        <title>Comparative analysis of the genomes of Stylophora pistillata and Acropora digitifera provides evidence for extensive differences between species of corals.</title>
        <authorList>
            <person name="Voolstra C.R."/>
            <person name="Li Y."/>
            <person name="Liew Y.J."/>
            <person name="Baumgarten S."/>
            <person name="Zoccola D."/>
            <person name="Flot J.-F."/>
            <person name="Tambutte S."/>
            <person name="Allemand D."/>
            <person name="Aranda M."/>
        </authorList>
    </citation>
    <scope>NUCLEOTIDE SEQUENCE [LARGE SCALE GENOMIC DNA]</scope>
</reference>